<dbReference type="Proteomes" id="UP000028411">
    <property type="component" value="Unassembled WGS sequence"/>
</dbReference>
<dbReference type="EMBL" id="JFHR01000042">
    <property type="protein sequence ID" value="KEQ52456.1"/>
    <property type="molecule type" value="Genomic_DNA"/>
</dbReference>
<reference evidence="2 3" key="1">
    <citation type="submission" date="2014-02" db="EMBL/GenBank/DDBJ databases">
        <title>Whole genome sequence of Sphingobium chlorophenolicum NBRC 16172.</title>
        <authorList>
            <person name="Gan H.M."/>
            <person name="Gan H.Y."/>
            <person name="Chew T.H."/>
            <person name="Savka M.A."/>
        </authorList>
    </citation>
    <scope>NUCLEOTIDE SEQUENCE [LARGE SCALE GENOMIC DNA]</scope>
    <source>
        <strain evidence="2 3">NBRC 16172</strain>
    </source>
</reference>
<proteinExistence type="predicted"/>
<dbReference type="GO" id="GO:0035438">
    <property type="term" value="F:cyclic-di-GMP binding"/>
    <property type="evidence" value="ECO:0007669"/>
    <property type="project" value="InterPro"/>
</dbReference>
<name>A0A081RB83_SPHCR</name>
<evidence type="ECO:0000313" key="3">
    <source>
        <dbReference type="Proteomes" id="UP000028411"/>
    </source>
</evidence>
<dbReference type="Gene3D" id="2.40.10.220">
    <property type="entry name" value="predicted glycosyltransferase like domains"/>
    <property type="match status" value="1"/>
</dbReference>
<organism evidence="2 3">
    <name type="scientific">Sphingobium chlorophenolicum</name>
    <dbReference type="NCBI Taxonomy" id="46429"/>
    <lineage>
        <taxon>Bacteria</taxon>
        <taxon>Pseudomonadati</taxon>
        <taxon>Pseudomonadota</taxon>
        <taxon>Alphaproteobacteria</taxon>
        <taxon>Sphingomonadales</taxon>
        <taxon>Sphingomonadaceae</taxon>
        <taxon>Sphingobium</taxon>
    </lineage>
</organism>
<dbReference type="PATRIC" id="fig|46429.4.peg.3251"/>
<sequence>MFASLAHLNRSRDPSVNQRRVQRDLVDMVSHVTAQGRSHGVRIINISALGLMCRTEAQLGIGERVTVWLPVVKEQAGEVRWAEEGRIGVEFRERIDPRTYDAMLSLIPPRQTAW</sequence>
<feature type="domain" description="PilZ" evidence="1">
    <location>
        <begin position="18"/>
        <end position="104"/>
    </location>
</feature>
<dbReference type="SUPFAM" id="SSF141371">
    <property type="entry name" value="PilZ domain-like"/>
    <property type="match status" value="1"/>
</dbReference>
<evidence type="ECO:0000313" key="2">
    <source>
        <dbReference type="EMBL" id="KEQ52456.1"/>
    </source>
</evidence>
<dbReference type="AlphaFoldDB" id="A0A081RB83"/>
<dbReference type="InterPro" id="IPR009875">
    <property type="entry name" value="PilZ_domain"/>
</dbReference>
<protein>
    <submittedName>
        <fullName evidence="2">Type IV pilus assembly PilZ</fullName>
    </submittedName>
</protein>
<accession>A0A081RB83</accession>
<evidence type="ECO:0000259" key="1">
    <source>
        <dbReference type="Pfam" id="PF07238"/>
    </source>
</evidence>
<dbReference type="Pfam" id="PF07238">
    <property type="entry name" value="PilZ"/>
    <property type="match status" value="1"/>
</dbReference>
<comment type="caution">
    <text evidence="2">The sequence shown here is derived from an EMBL/GenBank/DDBJ whole genome shotgun (WGS) entry which is preliminary data.</text>
</comment>
<gene>
    <name evidence="2" type="ORF">BV95_03266</name>
</gene>